<sequence>MSRRHVSAFYTNTVAPVCAPRRQSIPLSRCFSVGSVRRTAASSKPGEQHENTKTQDETKEEEQGAMARRLSDMTEQAMLEGGRSAQRNMQQAGFSDELKQQLEERVAAAAFKNEYATAHSIVDMPSSAGQGTRDIAGAPAWTGTENTHDITLRMLDDSKKRIRTPYKIPQPNPVDMRISPKPKESAGLRLAKARERTATYSLSQSEGISEDEREAMRREMRERFSPGARPMPATLQGLSALANERIEDAMARGQFNRIKRGKGVNTETDHRANSPFIDTTEYFMNKMIQKQEIVPPWIEKQQDLAREVDRFRSRLRAEWRRHAARLIASEGGSLDIQMRRADAYAAAEARLAERAKIEQAFRESDSASSSGGLDSSDGAPQSSDSTVSGPQEDQDPLPYVTPLRDPQYMNTERSFLELTIKNLNALTRTYNLQAPPVAQKPYLNLERELAACYAEVAPSLAEEIKRRATERARPKNSGPQAANILESLSTSSKHRSRRLDTYCQTIPYLFDHSISVNNPIYLTSSTAAPNHPVPVPQAPHRVQPANPDDRQQHITRCPQNSQEKRDSSIRPETHQVMSKIESQYPGSKAVYERD</sequence>
<feature type="region of interest" description="Disordered" evidence="1">
    <location>
        <begin position="527"/>
        <end position="594"/>
    </location>
</feature>
<dbReference type="Proteomes" id="UP000254937">
    <property type="component" value="Unassembled WGS sequence"/>
</dbReference>
<feature type="region of interest" description="Disordered" evidence="1">
    <location>
        <begin position="361"/>
        <end position="405"/>
    </location>
</feature>
<reference evidence="3 4" key="1">
    <citation type="submission" date="2018-07" db="EMBL/GenBank/DDBJ databases">
        <title>Section-level genome sequencing of Aspergillus section Nigri to investigate inter- and intra-species variation.</title>
        <authorList>
            <consortium name="DOE Joint Genome Institute"/>
            <person name="Vesth T.C."/>
            <person name="Nybo J.L."/>
            <person name="Theobald S."/>
            <person name="Frisvad J.C."/>
            <person name="Larsen T.O."/>
            <person name="Nielsen K.F."/>
            <person name="Hoof J.B."/>
            <person name="Brandl J."/>
            <person name="Salamov A."/>
            <person name="Riley R."/>
            <person name="Gladden J.M."/>
            <person name="Phatale P."/>
            <person name="Nielsen M.T."/>
            <person name="Lyhne E.K."/>
            <person name="Kogle M.E."/>
            <person name="Strasser K."/>
            <person name="McDonnell E."/>
            <person name="Barry K."/>
            <person name="Clum A."/>
            <person name="Chen C."/>
            <person name="Nolan M."/>
            <person name="Sandor L."/>
            <person name="Kuo A."/>
            <person name="Lipzen A."/>
            <person name="Hainaut M."/>
            <person name="Drula E."/>
            <person name="Tsang A."/>
            <person name="Magnuson J.K."/>
            <person name="Henrissat B."/>
            <person name="Wiebenga A."/>
            <person name="Simmons B.A."/>
            <person name="Makela M.R."/>
            <person name="De vries R.P."/>
            <person name="Grigoriev I.V."/>
            <person name="Mortensen U.H."/>
            <person name="Baker S.E."/>
            <person name="Andersen M.R."/>
        </authorList>
    </citation>
    <scope>NUCLEOTIDE SEQUENCE [LARGE SCALE GENOMIC DNA]</scope>
    <source>
        <strain evidence="3 4">ATCC 13157</strain>
    </source>
</reference>
<dbReference type="PANTHER" id="PTHR39394:SF1">
    <property type="entry name" value="DNAJ HOMOLOGUE SUBFAMILY C MEMBER 28 CONSERVED DOMAIN-CONTAINING PROTEIN"/>
    <property type="match status" value="1"/>
</dbReference>
<feature type="compositionally biased region" description="Basic and acidic residues" evidence="1">
    <location>
        <begin position="46"/>
        <end position="57"/>
    </location>
</feature>
<dbReference type="EMBL" id="KZ851846">
    <property type="protein sequence ID" value="RDK46349.1"/>
    <property type="molecule type" value="Genomic_DNA"/>
</dbReference>
<evidence type="ECO:0000256" key="1">
    <source>
        <dbReference type="SAM" id="MobiDB-lite"/>
    </source>
</evidence>
<feature type="region of interest" description="Disordered" evidence="1">
    <location>
        <begin position="38"/>
        <end position="66"/>
    </location>
</feature>
<name>A0A370PVY4_ASPPH</name>
<evidence type="ECO:0000259" key="2">
    <source>
        <dbReference type="Pfam" id="PF09350"/>
    </source>
</evidence>
<protein>
    <recommendedName>
        <fullName evidence="2">DnaJ homologue subfamily C member 28 conserved domain-containing protein</fullName>
    </recommendedName>
</protein>
<dbReference type="PANTHER" id="PTHR39394">
    <property type="entry name" value="YALI0E31793P"/>
    <property type="match status" value="1"/>
</dbReference>
<feature type="compositionally biased region" description="Basic and acidic residues" evidence="1">
    <location>
        <begin position="562"/>
        <end position="573"/>
    </location>
</feature>
<gene>
    <name evidence="3" type="ORF">M752DRAFT_246232</name>
</gene>
<feature type="domain" description="DnaJ homologue subfamily C member 28 conserved" evidence="2">
    <location>
        <begin position="241"/>
        <end position="312"/>
    </location>
</feature>
<proteinExistence type="predicted"/>
<feature type="compositionally biased region" description="Polar residues" evidence="1">
    <location>
        <begin position="380"/>
        <end position="391"/>
    </location>
</feature>
<dbReference type="Pfam" id="PF09350">
    <property type="entry name" value="DJC28_CD"/>
    <property type="match status" value="1"/>
</dbReference>
<evidence type="ECO:0000313" key="3">
    <source>
        <dbReference type="EMBL" id="RDK46349.1"/>
    </source>
</evidence>
<dbReference type="AlphaFoldDB" id="A0A370PVY4"/>
<dbReference type="InterPro" id="IPR018961">
    <property type="entry name" value="DnaJ_homolog_subfam-C_membr-28"/>
</dbReference>
<organism evidence="3 4">
    <name type="scientific">Aspergillus phoenicis ATCC 13157</name>
    <dbReference type="NCBI Taxonomy" id="1353007"/>
    <lineage>
        <taxon>Eukaryota</taxon>
        <taxon>Fungi</taxon>
        <taxon>Dikarya</taxon>
        <taxon>Ascomycota</taxon>
        <taxon>Pezizomycotina</taxon>
        <taxon>Eurotiomycetes</taxon>
        <taxon>Eurotiomycetidae</taxon>
        <taxon>Eurotiales</taxon>
        <taxon>Aspergillaceae</taxon>
        <taxon>Aspergillus</taxon>
    </lineage>
</organism>
<evidence type="ECO:0000313" key="4">
    <source>
        <dbReference type="Proteomes" id="UP000254937"/>
    </source>
</evidence>
<feature type="compositionally biased region" description="Low complexity" evidence="1">
    <location>
        <begin position="366"/>
        <end position="379"/>
    </location>
</feature>
<accession>A0A370PVY4</accession>
<keyword evidence="4" id="KW-1185">Reference proteome</keyword>